<accession>A0A0L0RYE3</accession>
<organism evidence="2 3">
    <name type="scientific">Allomyces macrogynus (strain ATCC 38327)</name>
    <name type="common">Allomyces javanicus var. macrogynus</name>
    <dbReference type="NCBI Taxonomy" id="578462"/>
    <lineage>
        <taxon>Eukaryota</taxon>
        <taxon>Fungi</taxon>
        <taxon>Fungi incertae sedis</taxon>
        <taxon>Blastocladiomycota</taxon>
        <taxon>Blastocladiomycetes</taxon>
        <taxon>Blastocladiales</taxon>
        <taxon>Blastocladiaceae</taxon>
        <taxon>Allomyces</taxon>
    </lineage>
</organism>
<name>A0A0L0RYE3_ALLM3</name>
<evidence type="ECO:0000256" key="1">
    <source>
        <dbReference type="SAM" id="MobiDB-lite"/>
    </source>
</evidence>
<proteinExistence type="predicted"/>
<evidence type="ECO:0000313" key="2">
    <source>
        <dbReference type="EMBL" id="KNE55104.1"/>
    </source>
</evidence>
<dbReference type="EMBL" id="GG745328">
    <property type="protein sequence ID" value="KNE55104.1"/>
    <property type="molecule type" value="Genomic_DNA"/>
</dbReference>
<dbReference type="AlphaFoldDB" id="A0A0L0RYE3"/>
<evidence type="ECO:0000313" key="3">
    <source>
        <dbReference type="Proteomes" id="UP000054350"/>
    </source>
</evidence>
<protein>
    <submittedName>
        <fullName evidence="2">Uncharacterized protein</fullName>
    </submittedName>
</protein>
<dbReference type="Proteomes" id="UP000054350">
    <property type="component" value="Unassembled WGS sequence"/>
</dbReference>
<reference evidence="2 3" key="1">
    <citation type="submission" date="2009-11" db="EMBL/GenBank/DDBJ databases">
        <title>Annotation of Allomyces macrogynus ATCC 38327.</title>
        <authorList>
            <consortium name="The Broad Institute Genome Sequencing Platform"/>
            <person name="Russ C."/>
            <person name="Cuomo C."/>
            <person name="Burger G."/>
            <person name="Gray M.W."/>
            <person name="Holland P.W.H."/>
            <person name="King N."/>
            <person name="Lang F.B.F."/>
            <person name="Roger A.J."/>
            <person name="Ruiz-Trillo I."/>
            <person name="Young S.K."/>
            <person name="Zeng Q."/>
            <person name="Gargeya S."/>
            <person name="Fitzgerald M."/>
            <person name="Haas B."/>
            <person name="Abouelleil A."/>
            <person name="Alvarado L."/>
            <person name="Arachchi H.M."/>
            <person name="Berlin A."/>
            <person name="Chapman S.B."/>
            <person name="Gearin G."/>
            <person name="Goldberg J."/>
            <person name="Griggs A."/>
            <person name="Gujja S."/>
            <person name="Hansen M."/>
            <person name="Heiman D."/>
            <person name="Howarth C."/>
            <person name="Larimer J."/>
            <person name="Lui A."/>
            <person name="MacDonald P.J.P."/>
            <person name="McCowen C."/>
            <person name="Montmayeur A."/>
            <person name="Murphy C."/>
            <person name="Neiman D."/>
            <person name="Pearson M."/>
            <person name="Priest M."/>
            <person name="Roberts A."/>
            <person name="Saif S."/>
            <person name="Shea T."/>
            <person name="Sisk P."/>
            <person name="Stolte C."/>
            <person name="Sykes S."/>
            <person name="Wortman J."/>
            <person name="Nusbaum C."/>
            <person name="Birren B."/>
        </authorList>
    </citation>
    <scope>NUCLEOTIDE SEQUENCE [LARGE SCALE GENOMIC DNA]</scope>
    <source>
        <strain evidence="2 3">ATCC 38327</strain>
    </source>
</reference>
<keyword evidence="3" id="KW-1185">Reference proteome</keyword>
<reference evidence="3" key="2">
    <citation type="submission" date="2009-11" db="EMBL/GenBank/DDBJ databases">
        <title>The Genome Sequence of Allomyces macrogynus strain ATCC 38327.</title>
        <authorList>
            <consortium name="The Broad Institute Genome Sequencing Platform"/>
            <person name="Russ C."/>
            <person name="Cuomo C."/>
            <person name="Shea T."/>
            <person name="Young S.K."/>
            <person name="Zeng Q."/>
            <person name="Koehrsen M."/>
            <person name="Haas B."/>
            <person name="Borodovsky M."/>
            <person name="Guigo R."/>
            <person name="Alvarado L."/>
            <person name="Berlin A."/>
            <person name="Borenstein D."/>
            <person name="Chen Z."/>
            <person name="Engels R."/>
            <person name="Freedman E."/>
            <person name="Gellesch M."/>
            <person name="Goldberg J."/>
            <person name="Griggs A."/>
            <person name="Gujja S."/>
            <person name="Heiman D."/>
            <person name="Hepburn T."/>
            <person name="Howarth C."/>
            <person name="Jen D."/>
            <person name="Larson L."/>
            <person name="Lewis B."/>
            <person name="Mehta T."/>
            <person name="Park D."/>
            <person name="Pearson M."/>
            <person name="Roberts A."/>
            <person name="Saif S."/>
            <person name="Shenoy N."/>
            <person name="Sisk P."/>
            <person name="Stolte C."/>
            <person name="Sykes S."/>
            <person name="Walk T."/>
            <person name="White J."/>
            <person name="Yandava C."/>
            <person name="Burger G."/>
            <person name="Gray M.W."/>
            <person name="Holland P.W.H."/>
            <person name="King N."/>
            <person name="Lang F.B.F."/>
            <person name="Roger A.J."/>
            <person name="Ruiz-Trillo I."/>
            <person name="Lander E."/>
            <person name="Nusbaum C."/>
        </authorList>
    </citation>
    <scope>NUCLEOTIDE SEQUENCE [LARGE SCALE GENOMIC DNA]</scope>
    <source>
        <strain evidence="3">ATCC 38327</strain>
    </source>
</reference>
<sequence length="1178" mass="127669">MDVESAGYLRIQWANNSGITKRVHRLNLQLDCEPPLVFAARVRSAHAIRAYQIARVDEWLQIVALQTPVPALPDAVRVRLADRILADTTSKLAAQLWAGTVLDPSIAAFMWRDRVEECLQLVAWHWVYAMKQGSVFPGADGMFARDALTSSGLRRVAVQLPDHAIVATPGAIPMLTNLRNGLARLAPALVFPAAPASFRHVYDQICALAAWVDHEVRSVWRPAQLVTLTNTPYVTLTHQRLVRVADLVVGQVLTDLEEAYLHGLVQCLSPGDQADGGILGAVQCRLLRSPILQVDLDVADRNDAVSLNPPLEDSLDMVSDLVYAFRSLMTALPTLNHAVGSTLSLPPTYQFDDNTRVKGVIDRLDRAIRHSYQLIGTHLDQTLTPCLWLLDSPADLTPNPDLDVTIFRANVAQFDALLTKLATSTAQLAAFDPTVRTRLIHAVTGPTLRALRQGARRWLRALHESMRAMGMNLVLHVLAAAQTMTDTLRPCKVWRDLTAVWTGVNERLEQMHKEGAALAVWWDVATAHCVSIDPDCRSGLGDDDEEAEDDAEAVAVCLPPSAPETTNAERYWAARGVPRRMAATVAVTMELVRAARAADIKRMAMLRDHVANGLRAAARELATVRGQAAASWPAPPMPVTTGPGHRRESHAVSLDGTSLEQLASEAGDMPTIRPLADASTVATNAAAMARRVARIRDRLARVRSVLDDLQTIEQGAMLGEKEADPASTLAEDPDPARADDLIRAHARIAGKVQRTAAAWTLVAGIWTQLATWRGEKLARIARDTVRPTIDRWRRDVAAMVETHREAMATDETDPPDRFLDGYRGRLLDVVTGALDESVTAPPARPGEVEPVWTEKDAASVIQRVAAVVLRDVDALAALWPVVYALCSPHLQMKHWFQITKRTGISAHDLELLTLDQVLALQLDLIRDVLPDMIGLGSSWYHSATATAKPAAATADAAANDAVGLSGSLVTCAFQGNSLLLEGPTPPGPPLWTPKSTTAQQNVSAAAKSGAGVVVPSSIAAVASGKRALTVPYARIRGVLLRPPHVPRYLAREAEWTTYDVPDTAPWTQTLAGTLDDAAAPLLPAIACGPHVVRRGTWHTKVGNVAYFLSCLVNETAGETGLEVQLMQEGAIGVLVEYDPDTVPFVMVVVTAPRGTTPETFCDKLESVTGKTLKITPLV</sequence>
<gene>
    <name evidence="2" type="ORF">AMAG_01037</name>
</gene>
<dbReference type="VEuPathDB" id="FungiDB:AMAG_01037"/>
<dbReference type="OrthoDB" id="5567963at2759"/>
<feature type="region of interest" description="Disordered" evidence="1">
    <location>
        <begin position="627"/>
        <end position="649"/>
    </location>
</feature>